<dbReference type="GO" id="GO:0005737">
    <property type="term" value="C:cytoplasm"/>
    <property type="evidence" value="ECO:0007669"/>
    <property type="project" value="TreeGrafter"/>
</dbReference>
<accession>A0A238KX73</accession>
<keyword evidence="3" id="KW-1185">Reference proteome</keyword>
<dbReference type="OrthoDB" id="9807890at2"/>
<dbReference type="GO" id="GO:0004722">
    <property type="term" value="F:protein serine/threonine phosphatase activity"/>
    <property type="evidence" value="ECO:0007669"/>
    <property type="project" value="UniProtKB-EC"/>
</dbReference>
<reference evidence="3" key="1">
    <citation type="submission" date="2017-05" db="EMBL/GenBank/DDBJ databases">
        <authorList>
            <person name="Rodrigo-Torres L."/>
            <person name="Arahal R. D."/>
            <person name="Lucena T."/>
        </authorList>
    </citation>
    <scope>NUCLEOTIDE SEQUENCE [LARGE SCALE GENOMIC DNA]</scope>
    <source>
        <strain evidence="3">CECT 8621</strain>
    </source>
</reference>
<dbReference type="InterPro" id="IPR050126">
    <property type="entry name" value="Ap4A_hydrolase"/>
</dbReference>
<evidence type="ECO:0000259" key="1">
    <source>
        <dbReference type="Pfam" id="PF00149"/>
    </source>
</evidence>
<proteinExistence type="predicted"/>
<dbReference type="RefSeq" id="WP_093968638.1">
    <property type="nucleotide sequence ID" value="NZ_FXYE01000002.1"/>
</dbReference>
<dbReference type="EC" id="3.1.3.16" evidence="2"/>
<feature type="domain" description="Calcineurin-like phosphoesterase" evidence="1">
    <location>
        <begin position="1"/>
        <end position="201"/>
    </location>
</feature>
<dbReference type="GO" id="GO:0110154">
    <property type="term" value="P:RNA decapping"/>
    <property type="evidence" value="ECO:0007669"/>
    <property type="project" value="TreeGrafter"/>
</dbReference>
<dbReference type="PANTHER" id="PTHR42850">
    <property type="entry name" value="METALLOPHOSPHOESTERASE"/>
    <property type="match status" value="1"/>
</dbReference>
<dbReference type="InterPro" id="IPR029052">
    <property type="entry name" value="Metallo-depent_PP-like"/>
</dbReference>
<evidence type="ECO:0000313" key="3">
    <source>
        <dbReference type="Proteomes" id="UP000202922"/>
    </source>
</evidence>
<dbReference type="SUPFAM" id="SSF56300">
    <property type="entry name" value="Metallo-dependent phosphatases"/>
    <property type="match status" value="1"/>
</dbReference>
<dbReference type="PANTHER" id="PTHR42850:SF4">
    <property type="entry name" value="ZINC-DEPENDENT ENDOPOLYPHOSPHATASE"/>
    <property type="match status" value="1"/>
</dbReference>
<protein>
    <submittedName>
        <fullName evidence="2">Serine/threonine-protein phosphatase 1</fullName>
        <ecNumber evidence="2">3.1.3.16</ecNumber>
    </submittedName>
</protein>
<gene>
    <name evidence="2" type="primary">pphA</name>
    <name evidence="2" type="ORF">COL8621_03201</name>
</gene>
<dbReference type="Gene3D" id="3.60.21.10">
    <property type="match status" value="1"/>
</dbReference>
<dbReference type="InterPro" id="IPR004843">
    <property type="entry name" value="Calcineurin-like_PHP"/>
</dbReference>
<dbReference type="GO" id="GO:0008803">
    <property type="term" value="F:bis(5'-nucleosyl)-tetraphosphatase (symmetrical) activity"/>
    <property type="evidence" value="ECO:0007669"/>
    <property type="project" value="TreeGrafter"/>
</dbReference>
<name>A0A238KX73_9RHOB</name>
<dbReference type="CDD" id="cd00144">
    <property type="entry name" value="MPP_PPP_family"/>
    <property type="match status" value="1"/>
</dbReference>
<keyword evidence="2" id="KW-0378">Hydrolase</keyword>
<dbReference type="AlphaFoldDB" id="A0A238KX73"/>
<evidence type="ECO:0000313" key="2">
    <source>
        <dbReference type="EMBL" id="SMX46666.1"/>
    </source>
</evidence>
<sequence>MTLYAIGDIHGQIGMLEYALEKIERDGGPDARIVFLGDLVDRGPDCRGVIELLSSGLRDGKPWTVLRGNHDRMFTRFLSPTPIVETRLPIGLDWFHERVGGAETLRSYGVEVNEDRRIWQVHQDAAEAVPQSHRDFLHGAVNMLQQDGYLFVHAGIRPGVGLDDQEEEDLVWIREPFLSSDADHGAVVVHGHTMTDTPEHHGNRIGLDTGAGRGDRLTAAVFEDGKVFVLGHDGRTPLTPR</sequence>
<dbReference type="Proteomes" id="UP000202922">
    <property type="component" value="Unassembled WGS sequence"/>
</dbReference>
<dbReference type="Pfam" id="PF00149">
    <property type="entry name" value="Metallophos"/>
    <property type="match status" value="1"/>
</dbReference>
<organism evidence="2 3">
    <name type="scientific">Actibacterium lipolyticum</name>
    <dbReference type="NCBI Taxonomy" id="1524263"/>
    <lineage>
        <taxon>Bacteria</taxon>
        <taxon>Pseudomonadati</taxon>
        <taxon>Pseudomonadota</taxon>
        <taxon>Alphaproteobacteria</taxon>
        <taxon>Rhodobacterales</taxon>
        <taxon>Roseobacteraceae</taxon>
        <taxon>Actibacterium</taxon>
    </lineage>
</organism>
<dbReference type="EMBL" id="FXYE01000002">
    <property type="protein sequence ID" value="SMX46666.1"/>
    <property type="molecule type" value="Genomic_DNA"/>
</dbReference>